<feature type="domain" description="Gamma tubulin complex component C-terminal" evidence="6">
    <location>
        <begin position="328"/>
        <end position="628"/>
    </location>
</feature>
<dbReference type="GO" id="GO:0031122">
    <property type="term" value="P:cytoplasmic microtubule organization"/>
    <property type="evidence" value="ECO:0000318"/>
    <property type="project" value="GO_Central"/>
</dbReference>
<dbReference type="PANTHER" id="PTHR19302">
    <property type="entry name" value="GAMMA TUBULIN COMPLEX PROTEIN"/>
    <property type="match status" value="1"/>
</dbReference>
<protein>
    <submittedName>
        <fullName evidence="8">Spc97 / Spc98 family protein</fullName>
    </submittedName>
</protein>
<accession>A2E1L0</accession>
<dbReference type="VEuPathDB" id="TrichDB:TVAGG3_0519210"/>
<dbReference type="InterPro" id="IPR042241">
    <property type="entry name" value="GCP_C_sf"/>
</dbReference>
<evidence type="ECO:0000259" key="6">
    <source>
        <dbReference type="Pfam" id="PF04130"/>
    </source>
</evidence>
<reference evidence="8" key="1">
    <citation type="submission" date="2006-10" db="EMBL/GenBank/DDBJ databases">
        <authorList>
            <person name="Amadeo P."/>
            <person name="Zhao Q."/>
            <person name="Wortman J."/>
            <person name="Fraser-Liggett C."/>
            <person name="Carlton J."/>
        </authorList>
    </citation>
    <scope>NUCLEOTIDE SEQUENCE</scope>
    <source>
        <strain evidence="8">G3</strain>
    </source>
</reference>
<keyword evidence="4" id="KW-0493">Microtubule</keyword>
<dbReference type="AlphaFoldDB" id="A2E1L0"/>
<dbReference type="OrthoDB" id="2192946at2759"/>
<evidence type="ECO:0000313" key="9">
    <source>
        <dbReference type="Proteomes" id="UP000001542"/>
    </source>
</evidence>
<dbReference type="OMA" id="GECWRIS"/>
<dbReference type="InterPro" id="IPR041470">
    <property type="entry name" value="GCP_N"/>
</dbReference>
<dbReference type="GO" id="GO:0000922">
    <property type="term" value="C:spindle pole"/>
    <property type="evidence" value="ECO:0007669"/>
    <property type="project" value="InterPro"/>
</dbReference>
<dbReference type="GO" id="GO:0000930">
    <property type="term" value="C:gamma-tubulin complex"/>
    <property type="evidence" value="ECO:0000318"/>
    <property type="project" value="GO_Central"/>
</dbReference>
<keyword evidence="5" id="KW-0206">Cytoskeleton</keyword>
<dbReference type="InterPro" id="IPR040457">
    <property type="entry name" value="GCP_C"/>
</dbReference>
<evidence type="ECO:0000256" key="1">
    <source>
        <dbReference type="ARBA" id="ARBA00004245"/>
    </source>
</evidence>
<dbReference type="InParanoid" id="A2E1L0"/>
<dbReference type="FunCoup" id="A2E1L0">
    <property type="interactions" value="668"/>
</dbReference>
<dbReference type="VEuPathDB" id="TrichDB:TVAG_206250"/>
<dbReference type="RefSeq" id="XP_001325680.1">
    <property type="nucleotide sequence ID" value="XM_001325645.1"/>
</dbReference>
<dbReference type="eggNOG" id="KOG2001">
    <property type="taxonomic scope" value="Eukaryota"/>
</dbReference>
<dbReference type="SMR" id="A2E1L0"/>
<reference evidence="8" key="2">
    <citation type="journal article" date="2007" name="Science">
        <title>Draft genome sequence of the sexually transmitted pathogen Trichomonas vaginalis.</title>
        <authorList>
            <person name="Carlton J.M."/>
            <person name="Hirt R.P."/>
            <person name="Silva J.C."/>
            <person name="Delcher A.L."/>
            <person name="Schatz M."/>
            <person name="Zhao Q."/>
            <person name="Wortman J.R."/>
            <person name="Bidwell S.L."/>
            <person name="Alsmark U.C.M."/>
            <person name="Besteiro S."/>
            <person name="Sicheritz-Ponten T."/>
            <person name="Noel C.J."/>
            <person name="Dacks J.B."/>
            <person name="Foster P.G."/>
            <person name="Simillion C."/>
            <person name="Van de Peer Y."/>
            <person name="Miranda-Saavedra D."/>
            <person name="Barton G.J."/>
            <person name="Westrop G.D."/>
            <person name="Mueller S."/>
            <person name="Dessi D."/>
            <person name="Fiori P.L."/>
            <person name="Ren Q."/>
            <person name="Paulsen I."/>
            <person name="Zhang H."/>
            <person name="Bastida-Corcuera F.D."/>
            <person name="Simoes-Barbosa A."/>
            <person name="Brown M.T."/>
            <person name="Hayes R.D."/>
            <person name="Mukherjee M."/>
            <person name="Okumura C.Y."/>
            <person name="Schneider R."/>
            <person name="Smith A.J."/>
            <person name="Vanacova S."/>
            <person name="Villalvazo M."/>
            <person name="Haas B.J."/>
            <person name="Pertea M."/>
            <person name="Feldblyum T.V."/>
            <person name="Utterback T.R."/>
            <person name="Shu C.L."/>
            <person name="Osoegawa K."/>
            <person name="de Jong P.J."/>
            <person name="Hrdy I."/>
            <person name="Horvathova L."/>
            <person name="Zubacova Z."/>
            <person name="Dolezal P."/>
            <person name="Malik S.B."/>
            <person name="Logsdon J.M. Jr."/>
            <person name="Henze K."/>
            <person name="Gupta A."/>
            <person name="Wang C.C."/>
            <person name="Dunne R.L."/>
            <person name="Upcroft J.A."/>
            <person name="Upcroft P."/>
            <person name="White O."/>
            <person name="Salzberg S.L."/>
            <person name="Tang P."/>
            <person name="Chiu C.-H."/>
            <person name="Lee Y.-S."/>
            <person name="Embley T.M."/>
            <person name="Coombs G.H."/>
            <person name="Mottram J.C."/>
            <person name="Tachezy J."/>
            <person name="Fraser-Liggett C.M."/>
            <person name="Johnson P.J."/>
        </authorList>
    </citation>
    <scope>NUCLEOTIDE SEQUENCE [LARGE SCALE GENOMIC DNA]</scope>
    <source>
        <strain evidence="8">G3</strain>
    </source>
</reference>
<evidence type="ECO:0000259" key="7">
    <source>
        <dbReference type="Pfam" id="PF17681"/>
    </source>
</evidence>
<evidence type="ECO:0000256" key="3">
    <source>
        <dbReference type="ARBA" id="ARBA00022490"/>
    </source>
</evidence>
<dbReference type="InterPro" id="IPR007259">
    <property type="entry name" value="GCP"/>
</dbReference>
<gene>
    <name evidence="8" type="ORF">TVAG_206250</name>
</gene>
<dbReference type="PANTHER" id="PTHR19302:SF13">
    <property type="entry name" value="GAMMA-TUBULIN COMPLEX COMPONENT 2"/>
    <property type="match status" value="1"/>
</dbReference>
<keyword evidence="3" id="KW-0963">Cytoplasm</keyword>
<dbReference type="Pfam" id="PF17681">
    <property type="entry name" value="GCP_N_terminal"/>
    <property type="match status" value="1"/>
</dbReference>
<dbReference type="GO" id="GO:0043015">
    <property type="term" value="F:gamma-tubulin binding"/>
    <property type="evidence" value="ECO:0000318"/>
    <property type="project" value="GO_Central"/>
</dbReference>
<keyword evidence="9" id="KW-1185">Reference proteome</keyword>
<dbReference type="Proteomes" id="UP000001542">
    <property type="component" value="Unassembled WGS sequence"/>
</dbReference>
<dbReference type="Pfam" id="PF04130">
    <property type="entry name" value="GCP_C_terminal"/>
    <property type="match status" value="1"/>
</dbReference>
<comment type="similarity">
    <text evidence="2">Belongs to the TUBGCP family.</text>
</comment>
<evidence type="ECO:0000256" key="4">
    <source>
        <dbReference type="ARBA" id="ARBA00022701"/>
    </source>
</evidence>
<dbReference type="STRING" id="5722.A2E1L0"/>
<dbReference type="GO" id="GO:0051225">
    <property type="term" value="P:spindle assembly"/>
    <property type="evidence" value="ECO:0000318"/>
    <property type="project" value="GO_Central"/>
</dbReference>
<sequence length="639" mass="72183">MSTLELPSWLESGEATLIGQEEEVQNDLPDLTSMPPDIEEQTIVKDLLYCLIGAEGSYIRLVDNQKYEIRCKIHDSISSFVEKIIPICNDFCIIRKYAEGHFAFHHGRIMHALCSALRTVTSEYQQTIAKFENARRLTPSLLLGNLQNPAEMLHALSTLILALTDKRGVPILSEIQKRLASFRGSPKIRQLFTYLFQTASVPLLDFIQKWIYMGIVDDPFDEFFITEDSNITADVLGSEYESNFWSSKYELNTSRLPHFISAAALKSILSAGKCISVLTICGLQMPNPPKLNLEALQRETIIDSAFLSASLRLVSVLREKYDLLKYAKMFRSVFLCGRGDWVAKFNHLAAQTMSVSRDKAHIPAIDANFAASLPSDYSKYFSAFLEQDTLSTQVQTFHSVSRENPQGVAPSSAKVIFGLDYSWDYFDIKPDVRWPISLVFNHIVVTKYQLLFRTLFTWKHLESLLGECWRISSRTMAVLPEVDGMRHAVHHFCSSFLGYAAIDVIHPLWASLLDQMETSSSIDALFKAHDEALDEALNGLFISSKETMHKLITIAQNSFNFVSQYKKYAISVSKAAVTDNQKRSLISPVKNCYDKFHSNVASIVQELAAKSTITGNTLFSDFVRLVNVNHDYIVDDVAY</sequence>
<organism evidence="8 9">
    <name type="scientific">Trichomonas vaginalis (strain ATCC PRA-98 / G3)</name>
    <dbReference type="NCBI Taxonomy" id="412133"/>
    <lineage>
        <taxon>Eukaryota</taxon>
        <taxon>Metamonada</taxon>
        <taxon>Parabasalia</taxon>
        <taxon>Trichomonadida</taxon>
        <taxon>Trichomonadidae</taxon>
        <taxon>Trichomonas</taxon>
    </lineage>
</organism>
<dbReference type="GO" id="GO:0005874">
    <property type="term" value="C:microtubule"/>
    <property type="evidence" value="ECO:0007669"/>
    <property type="project" value="UniProtKB-KW"/>
</dbReference>
<dbReference type="Gene3D" id="1.20.120.1900">
    <property type="entry name" value="Gamma-tubulin complex, C-terminal domain"/>
    <property type="match status" value="1"/>
</dbReference>
<dbReference type="GO" id="GO:0000278">
    <property type="term" value="P:mitotic cell cycle"/>
    <property type="evidence" value="ECO:0000318"/>
    <property type="project" value="GO_Central"/>
</dbReference>
<comment type="subcellular location">
    <subcellularLocation>
        <location evidence="1">Cytoplasm</location>
        <location evidence="1">Cytoskeleton</location>
    </subcellularLocation>
</comment>
<evidence type="ECO:0000313" key="8">
    <source>
        <dbReference type="EMBL" id="EAY13457.1"/>
    </source>
</evidence>
<evidence type="ECO:0000256" key="5">
    <source>
        <dbReference type="ARBA" id="ARBA00023212"/>
    </source>
</evidence>
<feature type="domain" description="Gamma tubulin complex component protein N-terminal" evidence="7">
    <location>
        <begin position="44"/>
        <end position="320"/>
    </location>
</feature>
<dbReference type="EMBL" id="DS113285">
    <property type="protein sequence ID" value="EAY13457.1"/>
    <property type="molecule type" value="Genomic_DNA"/>
</dbReference>
<name>A2E1L0_TRIV3</name>
<dbReference type="GO" id="GO:0051321">
    <property type="term" value="P:meiotic cell cycle"/>
    <property type="evidence" value="ECO:0000318"/>
    <property type="project" value="GO_Central"/>
</dbReference>
<proteinExistence type="inferred from homology"/>
<dbReference type="GO" id="GO:0007020">
    <property type="term" value="P:microtubule nucleation"/>
    <property type="evidence" value="ECO:0000318"/>
    <property type="project" value="GO_Central"/>
</dbReference>
<evidence type="ECO:0000256" key="2">
    <source>
        <dbReference type="ARBA" id="ARBA00010337"/>
    </source>
</evidence>
<dbReference type="KEGG" id="tva:4771436"/>